<dbReference type="EMBL" id="DSMU01000272">
    <property type="protein sequence ID" value="HEL65879.1"/>
    <property type="molecule type" value="Genomic_DNA"/>
</dbReference>
<reference evidence="1" key="1">
    <citation type="journal article" date="2020" name="mSystems">
        <title>Genome- and Community-Level Interaction Insights into Carbon Utilization and Element Cycling Functions of Hydrothermarchaeota in Hydrothermal Sediment.</title>
        <authorList>
            <person name="Zhou Z."/>
            <person name="Liu Y."/>
            <person name="Xu W."/>
            <person name="Pan J."/>
            <person name="Luo Z.H."/>
            <person name="Li M."/>
        </authorList>
    </citation>
    <scope>NUCLEOTIDE SEQUENCE [LARGE SCALE GENOMIC DNA]</scope>
    <source>
        <strain evidence="1">SpSt-300</strain>
    </source>
</reference>
<name>A0A7C2IR45_9THEO</name>
<evidence type="ECO:0000313" key="1">
    <source>
        <dbReference type="EMBL" id="HEL65879.1"/>
    </source>
</evidence>
<organism evidence="1">
    <name type="scientific">Ammonifex degensii</name>
    <dbReference type="NCBI Taxonomy" id="42838"/>
    <lineage>
        <taxon>Bacteria</taxon>
        <taxon>Bacillati</taxon>
        <taxon>Bacillota</taxon>
        <taxon>Clostridia</taxon>
        <taxon>Thermoanaerobacterales</taxon>
        <taxon>Thermoanaerobacteraceae</taxon>
        <taxon>Ammonifex</taxon>
    </lineage>
</organism>
<dbReference type="AlphaFoldDB" id="A0A7C2IR45"/>
<sequence>MLIDLGRAVNKKDVARLSVLLAQTNPGEEVQIVMEAADAHQADEVFALLRREGFDYQPKGGGDGQRYWITARRMSPN</sequence>
<gene>
    <name evidence="1" type="ORF">ENQ34_04285</name>
</gene>
<accession>A0A7C2IR45</accession>
<proteinExistence type="predicted"/>
<comment type="caution">
    <text evidence="1">The sequence shown here is derived from an EMBL/GenBank/DDBJ whole genome shotgun (WGS) entry which is preliminary data.</text>
</comment>
<protein>
    <submittedName>
        <fullName evidence="1">Uncharacterized protein</fullName>
    </submittedName>
</protein>